<dbReference type="Pfam" id="PF13489">
    <property type="entry name" value="Methyltransf_23"/>
    <property type="match status" value="1"/>
</dbReference>
<accession>A0ABT4IJD3</accession>
<dbReference type="InterPro" id="IPR029063">
    <property type="entry name" value="SAM-dependent_MTases_sf"/>
</dbReference>
<comment type="caution">
    <text evidence="3">The sequence shown here is derived from an EMBL/GenBank/DDBJ whole genome shotgun (WGS) entry which is preliminary data.</text>
</comment>
<dbReference type="RefSeq" id="WP_268922041.1">
    <property type="nucleotide sequence ID" value="NZ_JAPTGC010000001.1"/>
</dbReference>
<name>A0ABT4IJD3_9EURY</name>
<dbReference type="GO" id="GO:0032259">
    <property type="term" value="P:methylation"/>
    <property type="evidence" value="ECO:0007669"/>
    <property type="project" value="UniProtKB-KW"/>
</dbReference>
<organism evidence="3 4">
    <name type="scientific">Methanocorpusculum vombati</name>
    <dbReference type="NCBI Taxonomy" id="3002864"/>
    <lineage>
        <taxon>Archaea</taxon>
        <taxon>Methanobacteriati</taxon>
        <taxon>Methanobacteriota</taxon>
        <taxon>Stenosarchaea group</taxon>
        <taxon>Methanomicrobia</taxon>
        <taxon>Methanomicrobiales</taxon>
        <taxon>Methanocorpusculaceae</taxon>
        <taxon>Methanocorpusculum</taxon>
    </lineage>
</organism>
<dbReference type="Proteomes" id="UP001141336">
    <property type="component" value="Unassembled WGS sequence"/>
</dbReference>
<protein>
    <submittedName>
        <fullName evidence="3">Class I SAM-dependent methyltransferase</fullName>
    </submittedName>
</protein>
<feature type="domain" description="DUF8157" evidence="2">
    <location>
        <begin position="335"/>
        <end position="426"/>
    </location>
</feature>
<dbReference type="Pfam" id="PF26487">
    <property type="entry name" value="DUF8157_C"/>
    <property type="match status" value="1"/>
</dbReference>
<dbReference type="CDD" id="cd02440">
    <property type="entry name" value="AdoMet_MTases"/>
    <property type="match status" value="1"/>
</dbReference>
<evidence type="ECO:0000256" key="1">
    <source>
        <dbReference type="SAM" id="MobiDB-lite"/>
    </source>
</evidence>
<keyword evidence="3" id="KW-0808">Transferase</keyword>
<dbReference type="EMBL" id="JAPTGC010000001">
    <property type="protein sequence ID" value="MCZ0861857.1"/>
    <property type="molecule type" value="Genomic_DNA"/>
</dbReference>
<gene>
    <name evidence="3" type="ORF">O0S09_01120</name>
</gene>
<feature type="region of interest" description="Disordered" evidence="1">
    <location>
        <begin position="451"/>
        <end position="472"/>
    </location>
</feature>
<dbReference type="Gene3D" id="3.40.50.150">
    <property type="entry name" value="Vaccinia Virus protein VP39"/>
    <property type="match status" value="1"/>
</dbReference>
<dbReference type="SUPFAM" id="SSF53335">
    <property type="entry name" value="S-adenosyl-L-methionine-dependent methyltransferases"/>
    <property type="match status" value="1"/>
</dbReference>
<evidence type="ECO:0000313" key="3">
    <source>
        <dbReference type="EMBL" id="MCZ0861857.1"/>
    </source>
</evidence>
<evidence type="ECO:0000313" key="4">
    <source>
        <dbReference type="Proteomes" id="UP001141336"/>
    </source>
</evidence>
<evidence type="ECO:0000259" key="2">
    <source>
        <dbReference type="Pfam" id="PF26487"/>
    </source>
</evidence>
<keyword evidence="4" id="KW-1185">Reference proteome</keyword>
<dbReference type="InterPro" id="IPR058959">
    <property type="entry name" value="DUF8157_C"/>
</dbReference>
<keyword evidence="3" id="KW-0489">Methyltransferase</keyword>
<proteinExistence type="predicted"/>
<sequence>MDSVSKRHVLTDDEGTRLQKLIETRSSDPRLDSLTLSYIEKISGKKWMDESVLEKIRIAITAQKDSYWKEGERRVVQYKGGYSVLGYMAYQMPGYVAEFSEFFLRLLREGLIRDHIRILDVGAGPGTVAVAVARVLELCDGVTAEIVSLERSEVFREAYQTIVPAFVTAAGDRVTVPRPIAADITEMMPEGEFDLIVCSNVINELAVYGDAKTDLMLRLSERLVPDGNLILLEPADLSNATMLRDLSRDLKRRGLTLYAPCNDIRGVHCTVSPCWTFATYADIRPTRLMFALGGEEEKFRFVNTDVKFSYAILRKDGHRRCGYRVPAAAKRARLSQLKKHAGKRIHVTVSVMSAEIGDAKNYLYLVCDGTGDTPTYVALPAHHRNPEHEALLSAPYGAVVAIDSVLVRFNAKQNAYNLLMGPESFTRLIVGVAGASAPDKIAALKEKYGRGSAMKNGARPPVRRRKPDAKKK</sequence>
<feature type="compositionally biased region" description="Basic residues" evidence="1">
    <location>
        <begin position="461"/>
        <end position="472"/>
    </location>
</feature>
<reference evidence="3" key="1">
    <citation type="submission" date="2022-12" db="EMBL/GenBank/DDBJ databases">
        <title>Isolation and characterisation of novel Methanocorpusculum spp. from native Australian herbivores indicates the genus is ancestrally host-associated.</title>
        <authorList>
            <person name="Volmer J.G."/>
            <person name="Soo R.M."/>
            <person name="Evans P.N."/>
            <person name="Hoedt E.C."/>
            <person name="Astorga Alsina A.L."/>
            <person name="Woodcroft B.J."/>
            <person name="Tyson G.W."/>
            <person name="Hugenholtz P."/>
            <person name="Morrison M."/>
        </authorList>
    </citation>
    <scope>NUCLEOTIDE SEQUENCE</scope>
    <source>
        <strain evidence="3">CW153</strain>
    </source>
</reference>
<dbReference type="GO" id="GO:0008168">
    <property type="term" value="F:methyltransferase activity"/>
    <property type="evidence" value="ECO:0007669"/>
    <property type="project" value="UniProtKB-KW"/>
</dbReference>